<feature type="compositionally biased region" description="Low complexity" evidence="1">
    <location>
        <begin position="1"/>
        <end position="14"/>
    </location>
</feature>
<gene>
    <name evidence="2" type="ORF">AALP_AAs67435U000100</name>
</gene>
<feature type="region of interest" description="Disordered" evidence="1">
    <location>
        <begin position="104"/>
        <end position="163"/>
    </location>
</feature>
<feature type="region of interest" description="Disordered" evidence="1">
    <location>
        <begin position="1"/>
        <end position="24"/>
    </location>
</feature>
<dbReference type="Proteomes" id="UP000029120">
    <property type="component" value="Unassembled WGS sequence"/>
</dbReference>
<evidence type="ECO:0000313" key="2">
    <source>
        <dbReference type="EMBL" id="KFK23057.1"/>
    </source>
</evidence>
<sequence length="212" mass="22523">MRAGDIGVDGVDGVMPSSNIDDPMRMRAGDIGVDGVDGVMPSSNIDDPMRMRAGDIGVDGVDGVGISRVIGIDADGSGVQHADIIETVGGTILLNDEDLDLPSGNAFVSSSSSSSGSQATNDESDDENTFVEVEQPKRAKKVKKKARAKVHPDPPRSSLSNEKSLRRLRMNCGISEEIVLVAPTPADRADAPLAGYMTLFENYFDMCLLWLL</sequence>
<feature type="compositionally biased region" description="Basic residues" evidence="1">
    <location>
        <begin position="138"/>
        <end position="149"/>
    </location>
</feature>
<dbReference type="AlphaFoldDB" id="A0A087FZK5"/>
<accession>A0A087FZK5</accession>
<proteinExistence type="predicted"/>
<keyword evidence="3" id="KW-1185">Reference proteome</keyword>
<evidence type="ECO:0000256" key="1">
    <source>
        <dbReference type="SAM" id="MobiDB-lite"/>
    </source>
</evidence>
<protein>
    <submittedName>
        <fullName evidence="2">Uncharacterized protein</fullName>
    </submittedName>
</protein>
<name>A0A087FZK5_ARAAL</name>
<evidence type="ECO:0000313" key="3">
    <source>
        <dbReference type="Proteomes" id="UP000029120"/>
    </source>
</evidence>
<reference evidence="3" key="1">
    <citation type="journal article" date="2015" name="Nat. Plants">
        <title>Genome expansion of Arabis alpina linked with retrotransposition and reduced symmetric DNA methylation.</title>
        <authorList>
            <person name="Willing E.M."/>
            <person name="Rawat V."/>
            <person name="Mandakova T."/>
            <person name="Maumus F."/>
            <person name="James G.V."/>
            <person name="Nordstroem K.J."/>
            <person name="Becker C."/>
            <person name="Warthmann N."/>
            <person name="Chica C."/>
            <person name="Szarzynska B."/>
            <person name="Zytnicki M."/>
            <person name="Albani M.C."/>
            <person name="Kiefer C."/>
            <person name="Bergonzi S."/>
            <person name="Castaings L."/>
            <person name="Mateos J.L."/>
            <person name="Berns M.C."/>
            <person name="Bujdoso N."/>
            <person name="Piofczyk T."/>
            <person name="de Lorenzo L."/>
            <person name="Barrero-Sicilia C."/>
            <person name="Mateos I."/>
            <person name="Piednoel M."/>
            <person name="Hagmann J."/>
            <person name="Chen-Min-Tao R."/>
            <person name="Iglesias-Fernandez R."/>
            <person name="Schuster S.C."/>
            <person name="Alonso-Blanco C."/>
            <person name="Roudier F."/>
            <person name="Carbonero P."/>
            <person name="Paz-Ares J."/>
            <person name="Davis S.J."/>
            <person name="Pecinka A."/>
            <person name="Quesneville H."/>
            <person name="Colot V."/>
            <person name="Lysak M.A."/>
            <person name="Weigel D."/>
            <person name="Coupland G."/>
            <person name="Schneeberger K."/>
        </authorList>
    </citation>
    <scope>NUCLEOTIDE SEQUENCE [LARGE SCALE GENOMIC DNA]</scope>
    <source>
        <strain evidence="3">cv. Pajares</strain>
    </source>
</reference>
<dbReference type="EMBL" id="KL982899">
    <property type="protein sequence ID" value="KFK23057.1"/>
    <property type="molecule type" value="Genomic_DNA"/>
</dbReference>
<organism evidence="2 3">
    <name type="scientific">Arabis alpina</name>
    <name type="common">Alpine rock-cress</name>
    <dbReference type="NCBI Taxonomy" id="50452"/>
    <lineage>
        <taxon>Eukaryota</taxon>
        <taxon>Viridiplantae</taxon>
        <taxon>Streptophyta</taxon>
        <taxon>Embryophyta</taxon>
        <taxon>Tracheophyta</taxon>
        <taxon>Spermatophyta</taxon>
        <taxon>Magnoliopsida</taxon>
        <taxon>eudicotyledons</taxon>
        <taxon>Gunneridae</taxon>
        <taxon>Pentapetalae</taxon>
        <taxon>rosids</taxon>
        <taxon>malvids</taxon>
        <taxon>Brassicales</taxon>
        <taxon>Brassicaceae</taxon>
        <taxon>Arabideae</taxon>
        <taxon>Arabis</taxon>
    </lineage>
</organism>
<dbReference type="Gramene" id="KFK23057">
    <property type="protein sequence ID" value="KFK23057"/>
    <property type="gene ID" value="AALP_AAs67435U000100"/>
</dbReference>